<name>Q1MXV8_9GAMM</name>
<proteinExistence type="inferred from homology"/>
<evidence type="ECO:0000256" key="1">
    <source>
        <dbReference type="ARBA" id="ARBA00006534"/>
    </source>
</evidence>
<keyword evidence="6" id="KW-1185">Reference proteome</keyword>
<dbReference type="SUPFAM" id="SSF52317">
    <property type="entry name" value="Class I glutamine amidotransferase-like"/>
    <property type="match status" value="1"/>
</dbReference>
<comment type="similarity">
    <text evidence="1">Belongs to the peptidase S51 family.</text>
</comment>
<comment type="caution">
    <text evidence="5">The sequence shown here is derived from an EMBL/GenBank/DDBJ whole genome shotgun (WGS) entry which is preliminary data.</text>
</comment>
<dbReference type="Pfam" id="PF03575">
    <property type="entry name" value="Peptidase_S51"/>
    <property type="match status" value="1"/>
</dbReference>
<keyword evidence="2" id="KW-0645">Protease</keyword>
<keyword evidence="3" id="KW-0378">Hydrolase</keyword>
<reference evidence="5 6" key="1">
    <citation type="submission" date="2006-03" db="EMBL/GenBank/DDBJ databases">
        <authorList>
            <person name="Pinhassi J."/>
            <person name="Pedros-Alio C."/>
            <person name="Ferriera S."/>
            <person name="Johnson J."/>
            <person name="Kravitz S."/>
            <person name="Halpern A."/>
            <person name="Remington K."/>
            <person name="Beeson K."/>
            <person name="Tran B."/>
            <person name="Rogers Y.-H."/>
            <person name="Friedman R."/>
            <person name="Venter J.C."/>
        </authorList>
    </citation>
    <scope>NUCLEOTIDE SEQUENCE [LARGE SCALE GENOMIC DNA]</scope>
    <source>
        <strain evidence="5 6">RED65</strain>
    </source>
</reference>
<gene>
    <name evidence="5" type="ORF">RED65_02534</name>
</gene>
<dbReference type="InterPro" id="IPR029062">
    <property type="entry name" value="Class_I_gatase-like"/>
</dbReference>
<accession>Q1MXV8</accession>
<dbReference type="RefSeq" id="WP_007016832.1">
    <property type="nucleotide sequence ID" value="NZ_AAQH01000032.1"/>
</dbReference>
<dbReference type="OrthoDB" id="9799980at2"/>
<dbReference type="STRING" id="207949.RED65_02534"/>
<dbReference type="HOGENOM" id="CLU_051822_1_0_6"/>
<evidence type="ECO:0000256" key="2">
    <source>
        <dbReference type="ARBA" id="ARBA00022670"/>
    </source>
</evidence>
<dbReference type="Proteomes" id="UP000004263">
    <property type="component" value="Unassembled WGS sequence"/>
</dbReference>
<sequence length="329" mass="36471">MRLVALFFIFITPLSHSFEFDRVCGDFTTPAKNTSAALMLSGGSGGNKPGEKEATREWLTLSGGGDFLVIRSNGVGSQAKWACRTFPEFVKSAAEISIDSIEDANHPAVNQLIKEAEVIWIAGGDQNRYEDFWKGTKLSQSLNEHVQSKAIGGTSAGMAILGSSYYAPRYKKAVIGSELLNDPYHKESQDLFHDDLIQHPLLENTFNETHVDRVIEGETRHSRLAGFLARAQAENPKEKMRAIGLNEASYIVTDEFGVGKVYGQKAYFVQANDRPKTLKAKQPISDFKMQVYVIEANPNGYGEISLMTWQGFTGGQSQSWKIERGELVY</sequence>
<evidence type="ECO:0000256" key="3">
    <source>
        <dbReference type="ARBA" id="ARBA00022801"/>
    </source>
</evidence>
<dbReference type="GO" id="GO:0006508">
    <property type="term" value="P:proteolysis"/>
    <property type="evidence" value="ECO:0007669"/>
    <property type="project" value="UniProtKB-KW"/>
</dbReference>
<dbReference type="PANTHER" id="PTHR36175">
    <property type="entry name" value="CYANOPHYCINASE"/>
    <property type="match status" value="1"/>
</dbReference>
<evidence type="ECO:0000256" key="4">
    <source>
        <dbReference type="ARBA" id="ARBA00022825"/>
    </source>
</evidence>
<evidence type="ECO:0000313" key="6">
    <source>
        <dbReference type="Proteomes" id="UP000004263"/>
    </source>
</evidence>
<dbReference type="EMBL" id="AAQH01000032">
    <property type="protein sequence ID" value="EAT10820.1"/>
    <property type="molecule type" value="Genomic_DNA"/>
</dbReference>
<dbReference type="Gene3D" id="3.40.50.880">
    <property type="match status" value="1"/>
</dbReference>
<keyword evidence="4" id="KW-0720">Serine protease</keyword>
<dbReference type="PANTHER" id="PTHR36175:SF1">
    <property type="entry name" value="CYANOPHYCINASE"/>
    <property type="match status" value="1"/>
</dbReference>
<organism evidence="5 6">
    <name type="scientific">Bermanella marisrubri</name>
    <dbReference type="NCBI Taxonomy" id="207949"/>
    <lineage>
        <taxon>Bacteria</taxon>
        <taxon>Pseudomonadati</taxon>
        <taxon>Pseudomonadota</taxon>
        <taxon>Gammaproteobacteria</taxon>
        <taxon>Oceanospirillales</taxon>
        <taxon>Oceanospirillaceae</taxon>
        <taxon>Bermanella</taxon>
    </lineage>
</organism>
<dbReference type="GO" id="GO:0008236">
    <property type="term" value="F:serine-type peptidase activity"/>
    <property type="evidence" value="ECO:0007669"/>
    <property type="project" value="UniProtKB-KW"/>
</dbReference>
<evidence type="ECO:0000313" key="5">
    <source>
        <dbReference type="EMBL" id="EAT10820.1"/>
    </source>
</evidence>
<dbReference type="InterPro" id="IPR005320">
    <property type="entry name" value="Peptidase_S51"/>
</dbReference>
<protein>
    <submittedName>
        <fullName evidence="5">Cyanophycinase and related exopeptidase-like protein</fullName>
    </submittedName>
</protein>
<dbReference type="AlphaFoldDB" id="Q1MXV8"/>